<gene>
    <name evidence="2" type="ORF">PPACK8108_LOCUS318</name>
</gene>
<reference evidence="2" key="1">
    <citation type="submission" date="2022-06" db="EMBL/GenBank/DDBJ databases">
        <authorList>
            <consortium name="SYNGENTA / RWTH Aachen University"/>
        </authorList>
    </citation>
    <scope>NUCLEOTIDE SEQUENCE</scope>
</reference>
<name>A0AAV0AG82_PHAPC</name>
<keyword evidence="3" id="KW-1185">Reference proteome</keyword>
<dbReference type="Proteomes" id="UP001153365">
    <property type="component" value="Unassembled WGS sequence"/>
</dbReference>
<dbReference type="PANTHER" id="PTHR11735:SF14">
    <property type="entry name" value="TRNA N6-ADENOSINE THREONYLCARBAMOYLTRANSFERASE"/>
    <property type="match status" value="1"/>
</dbReference>
<sequence>MVSIIENYHINNRIKIWIKRIMLLTSRLTKLNSQLNAQVSSYTPNPVVLYVSGGKTQVPAYSNQRHRIFRETLDIAVGNCLDRFARVIGLLNDPSPGYNIEQGSKLGKKLVPLPYTTKGMDIALGGILTKAEECTKDQRFRSNQDLSAEISDDNDG</sequence>
<dbReference type="Gene3D" id="3.30.420.40">
    <property type="match status" value="1"/>
</dbReference>
<evidence type="ECO:0000259" key="1">
    <source>
        <dbReference type="Pfam" id="PF00814"/>
    </source>
</evidence>
<dbReference type="InterPro" id="IPR000905">
    <property type="entry name" value="Gcp-like_dom"/>
</dbReference>
<dbReference type="PRINTS" id="PR00789">
    <property type="entry name" value="OSIALOPTASE"/>
</dbReference>
<dbReference type="InterPro" id="IPR017861">
    <property type="entry name" value="KAE1/TsaD"/>
</dbReference>
<evidence type="ECO:0000313" key="3">
    <source>
        <dbReference type="Proteomes" id="UP001153365"/>
    </source>
</evidence>
<dbReference type="PANTHER" id="PTHR11735">
    <property type="entry name" value="TRNA N6-ADENOSINE THREONYLCARBAMOYLTRANSFERASE"/>
    <property type="match status" value="1"/>
</dbReference>
<evidence type="ECO:0000313" key="2">
    <source>
        <dbReference type="EMBL" id="CAH7666010.1"/>
    </source>
</evidence>
<comment type="caution">
    <text evidence="2">The sequence shown here is derived from an EMBL/GenBank/DDBJ whole genome shotgun (WGS) entry which is preliminary data.</text>
</comment>
<organism evidence="2 3">
    <name type="scientific">Phakopsora pachyrhizi</name>
    <name type="common">Asian soybean rust disease fungus</name>
    <dbReference type="NCBI Taxonomy" id="170000"/>
    <lineage>
        <taxon>Eukaryota</taxon>
        <taxon>Fungi</taxon>
        <taxon>Dikarya</taxon>
        <taxon>Basidiomycota</taxon>
        <taxon>Pucciniomycotina</taxon>
        <taxon>Pucciniomycetes</taxon>
        <taxon>Pucciniales</taxon>
        <taxon>Phakopsoraceae</taxon>
        <taxon>Phakopsora</taxon>
    </lineage>
</organism>
<dbReference type="GO" id="GO:0000408">
    <property type="term" value="C:EKC/KEOPS complex"/>
    <property type="evidence" value="ECO:0007669"/>
    <property type="project" value="TreeGrafter"/>
</dbReference>
<dbReference type="Pfam" id="PF00814">
    <property type="entry name" value="TsaD"/>
    <property type="match status" value="1"/>
</dbReference>
<protein>
    <submittedName>
        <fullName evidence="2">At4g22720-like protein</fullName>
    </submittedName>
</protein>
<proteinExistence type="predicted"/>
<dbReference type="EMBL" id="CALTRL010000028">
    <property type="protein sequence ID" value="CAH7666010.1"/>
    <property type="molecule type" value="Genomic_DNA"/>
</dbReference>
<feature type="domain" description="Gcp-like" evidence="1">
    <location>
        <begin position="44"/>
        <end position="150"/>
    </location>
</feature>
<dbReference type="GO" id="GO:0005737">
    <property type="term" value="C:cytoplasm"/>
    <property type="evidence" value="ECO:0007669"/>
    <property type="project" value="TreeGrafter"/>
</dbReference>
<dbReference type="AlphaFoldDB" id="A0AAV0AG82"/>
<accession>A0AAV0AG82</accession>